<dbReference type="InterPro" id="IPR000674">
    <property type="entry name" value="Ald_Oxase/Xan_DH_a/b"/>
</dbReference>
<dbReference type="Pfam" id="PF20256">
    <property type="entry name" value="MoCoBD_2"/>
    <property type="match status" value="2"/>
</dbReference>
<dbReference type="PANTHER" id="PTHR47495:SF1">
    <property type="entry name" value="BLL3820 PROTEIN"/>
    <property type="match status" value="1"/>
</dbReference>
<dbReference type="InterPro" id="IPR052516">
    <property type="entry name" value="N-heterocyclic_Hydroxylase"/>
</dbReference>
<gene>
    <name evidence="2" type="ORF">J2T07_000451</name>
</gene>
<name>A0ABT9SWD1_9GAMM</name>
<dbReference type="Gene3D" id="3.90.1170.50">
    <property type="entry name" value="Aldehyde oxidase/xanthine dehydrogenase, a/b hammerhead"/>
    <property type="match status" value="1"/>
</dbReference>
<dbReference type="EMBL" id="JAUSSK010000001">
    <property type="protein sequence ID" value="MDQ0008292.1"/>
    <property type="molecule type" value="Genomic_DNA"/>
</dbReference>
<dbReference type="PIRSF" id="PIRSF036389">
    <property type="entry name" value="IOR_B"/>
    <property type="match status" value="1"/>
</dbReference>
<dbReference type="Gene3D" id="3.30.365.10">
    <property type="entry name" value="Aldehyde oxidase/xanthine dehydrogenase, molybdopterin binding domain"/>
    <property type="match status" value="3"/>
</dbReference>
<dbReference type="InterPro" id="IPR046867">
    <property type="entry name" value="AldOxase/xan_DH_MoCoBD2"/>
</dbReference>
<accession>A0ABT9SWD1</accession>
<dbReference type="Proteomes" id="UP001237737">
    <property type="component" value="Unassembled WGS sequence"/>
</dbReference>
<dbReference type="Pfam" id="PF02738">
    <property type="entry name" value="MoCoBD_1"/>
    <property type="match status" value="1"/>
</dbReference>
<dbReference type="InterPro" id="IPR037165">
    <property type="entry name" value="AldOxase/xan_DH_Mopterin-bd_sf"/>
</dbReference>
<dbReference type="PANTHER" id="PTHR47495">
    <property type="entry name" value="ALDEHYDE DEHYDROGENASE"/>
    <property type="match status" value="1"/>
</dbReference>
<sequence>MNDSSFDGSRRAFLRSTGIVVSFALFAPTLVRAGEVDTLGTTVLAPNLPGSLKTNPMLDAWIRIDGEGITVYSGKVELGTGVRTALWQIAADQLGVDFDRLHFITADTAMTPNEGYTAGSHTMADGGTAIFNAAAQVRGLLLKAAAADFGVQVRDLHVENGDVVTADGRRKRYEDIASKVDLHLQASPVSPASDPLHYRYIGKAQPRVDIPAKVTGGASYVQDMRLPGMVHARVVRPPRRGATLVSADIEGVRAAGGVIAVVRDGDYLAVVAAGEWQAIQAMRLLTASARWTGGPPLPTDATIHDVLKALPHRDYATARKNVPAAPPTPDVSLKATKQYVQHGSIGPSCAVAQWKDGLLTVWTHTQGVFPLRAGIAQMLALPADAVRCIHVEGSGCYGHNGADDVAADAALIAMKVPGHPVRVQWMRDQEAGWEPFGPAMVTSLDASADGEGNLSWWRYELWSTAHNERIVNAGRLLPAWLMANKIEPAPSVPIAEPEGDADRNAIPSYRIPSLDVTMHFVTTMPFRTSAMRSLGAHLNVVAIESAMDDFAHRAGRDAVAYRLAHLDDPRARQVVEVAARAFGWSPMPKLPAGRGVGFAFSRYKNLMGYCAVAVELEVDPDDGRVTIVRAVASADCGQVVNPDGLVNQIEGGIVQSASWTLYEQVLFDAGGVRSVDWATYPIARFTQVPLSVKVELIDRPGESFLGAAEIAQGPTAAAIVSALAMATGKRSLRLPLMRGLG</sequence>
<evidence type="ECO:0000313" key="3">
    <source>
        <dbReference type="Proteomes" id="UP001237737"/>
    </source>
</evidence>
<dbReference type="PROSITE" id="PS51318">
    <property type="entry name" value="TAT"/>
    <property type="match status" value="1"/>
</dbReference>
<dbReference type="InterPro" id="IPR006311">
    <property type="entry name" value="TAT_signal"/>
</dbReference>
<keyword evidence="3" id="KW-1185">Reference proteome</keyword>
<dbReference type="SMART" id="SM01008">
    <property type="entry name" value="Ald_Xan_dh_C"/>
    <property type="match status" value="1"/>
</dbReference>
<evidence type="ECO:0000313" key="2">
    <source>
        <dbReference type="EMBL" id="MDQ0008292.1"/>
    </source>
</evidence>
<dbReference type="RefSeq" id="WP_306846944.1">
    <property type="nucleotide sequence ID" value="NZ_JAUSSK010000001.1"/>
</dbReference>
<feature type="domain" description="Aldehyde oxidase/xanthine dehydrogenase a/b hammerhead" evidence="1">
    <location>
        <begin position="215"/>
        <end position="295"/>
    </location>
</feature>
<comment type="caution">
    <text evidence="2">The sequence shown here is derived from an EMBL/GenBank/DDBJ whole genome shotgun (WGS) entry which is preliminary data.</text>
</comment>
<dbReference type="InterPro" id="IPR012368">
    <property type="entry name" value="OxRdtase_Mopterin-bd_su_IorB"/>
</dbReference>
<reference evidence="2 3" key="1">
    <citation type="submission" date="2023-07" db="EMBL/GenBank/DDBJ databases">
        <title>Sorghum-associated microbial communities from plants grown in Nebraska, USA.</title>
        <authorList>
            <person name="Schachtman D."/>
        </authorList>
    </citation>
    <scope>NUCLEOTIDE SEQUENCE [LARGE SCALE GENOMIC DNA]</scope>
    <source>
        <strain evidence="2 3">CC60</strain>
    </source>
</reference>
<protein>
    <submittedName>
        <fullName evidence="2">Xanthine dehydrogenase molybdopterin-binding subunit B</fullName>
    </submittedName>
</protein>
<dbReference type="SUPFAM" id="SSF56003">
    <property type="entry name" value="Molybdenum cofactor-binding domain"/>
    <property type="match status" value="2"/>
</dbReference>
<evidence type="ECO:0000259" key="1">
    <source>
        <dbReference type="SMART" id="SM01008"/>
    </source>
</evidence>
<proteinExistence type="predicted"/>
<organism evidence="2 3">
    <name type="scientific">Luteibacter jiangsuensis</name>
    <dbReference type="NCBI Taxonomy" id="637577"/>
    <lineage>
        <taxon>Bacteria</taxon>
        <taxon>Pseudomonadati</taxon>
        <taxon>Pseudomonadota</taxon>
        <taxon>Gammaproteobacteria</taxon>
        <taxon>Lysobacterales</taxon>
        <taxon>Rhodanobacteraceae</taxon>
        <taxon>Luteibacter</taxon>
    </lineage>
</organism>
<dbReference type="InterPro" id="IPR008274">
    <property type="entry name" value="AldOxase/xan_DH_MoCoBD1"/>
</dbReference>